<dbReference type="EMBL" id="BMFW01000004">
    <property type="protein sequence ID" value="GGH93624.1"/>
    <property type="molecule type" value="Genomic_DNA"/>
</dbReference>
<dbReference type="Pfam" id="PF01593">
    <property type="entry name" value="Amino_oxidase"/>
    <property type="match status" value="1"/>
</dbReference>
<dbReference type="Gene3D" id="3.50.50.60">
    <property type="entry name" value="FAD/NAD(P)-binding domain"/>
    <property type="match status" value="1"/>
</dbReference>
<organism evidence="14 15">
    <name type="scientific">Arthrobacter liuii</name>
    <dbReference type="NCBI Taxonomy" id="1476996"/>
    <lineage>
        <taxon>Bacteria</taxon>
        <taxon>Bacillati</taxon>
        <taxon>Actinomycetota</taxon>
        <taxon>Actinomycetes</taxon>
        <taxon>Micrococcales</taxon>
        <taxon>Micrococcaceae</taxon>
        <taxon>Arthrobacter</taxon>
    </lineage>
</organism>
<evidence type="ECO:0000313" key="15">
    <source>
        <dbReference type="Proteomes" id="UP000643279"/>
    </source>
</evidence>
<dbReference type="Gene3D" id="1.10.3110.10">
    <property type="entry name" value="protoporphyrinogen ix oxidase, domain 3"/>
    <property type="match status" value="1"/>
</dbReference>
<reference evidence="15" key="1">
    <citation type="journal article" date="2019" name="Int. J. Syst. Evol. Microbiol.">
        <title>The Global Catalogue of Microorganisms (GCM) 10K type strain sequencing project: providing services to taxonomists for standard genome sequencing and annotation.</title>
        <authorList>
            <consortium name="The Broad Institute Genomics Platform"/>
            <consortium name="The Broad Institute Genome Sequencing Center for Infectious Disease"/>
            <person name="Wu L."/>
            <person name="Ma J."/>
        </authorList>
    </citation>
    <scope>NUCLEOTIDE SEQUENCE [LARGE SCALE GENOMIC DNA]</scope>
    <source>
        <strain evidence="15">CGMCC 1.12778</strain>
    </source>
</reference>
<dbReference type="RefSeq" id="WP_188570982.1">
    <property type="nucleotide sequence ID" value="NZ_BMFW01000004.1"/>
</dbReference>
<evidence type="ECO:0000256" key="11">
    <source>
        <dbReference type="ARBA" id="ARBA00023133"/>
    </source>
</evidence>
<gene>
    <name evidence="14" type="ORF">GCM10007170_14940</name>
</gene>
<comment type="cofactor">
    <cofactor evidence="2 12">
        <name>FAD</name>
        <dbReference type="ChEBI" id="CHEBI:57692"/>
    </cofactor>
</comment>
<dbReference type="PANTHER" id="PTHR42923:SF3">
    <property type="entry name" value="PROTOPORPHYRINOGEN OXIDASE"/>
    <property type="match status" value="1"/>
</dbReference>
<keyword evidence="10 12" id="KW-0560">Oxidoreductase</keyword>
<dbReference type="InterPro" id="IPR036188">
    <property type="entry name" value="FAD/NAD-bd_sf"/>
</dbReference>
<dbReference type="Gene3D" id="3.90.660.20">
    <property type="entry name" value="Protoporphyrinogen oxidase, mitochondrial, domain 2"/>
    <property type="match status" value="1"/>
</dbReference>
<dbReference type="SUPFAM" id="SSF51905">
    <property type="entry name" value="FAD/NAD(P)-binding domain"/>
    <property type="match status" value="1"/>
</dbReference>
<sequence>MGSPPAKPGTALVVGGGISGLLSARELAAAGHDVTVLEAGPAWGGCVGSHTVAGLTLDSGAESFATRSDAVAGLCAELGLGGMIVPPRPGGAWVQLPGGPRELPRTGLLGIPANPWDPEVRRTLGTLGSLRASLDRLLPSSVGAGAGVTSVAALVRARMGSRVLERLVSPVVGGVHSADPGLLDVDMVAPGLRAGLRQHGSLAAAVSAQRRLSAGTAGTAAQGKPAKAGSAVAGLEGGMHTLVDALVADLRRRGVTLLADTAAASVSRVSEGWRVGAAGATFNTTLLVMAVDGPAAVGLLEAAVPAIAGRQPASGPDVKLVTLVVDKPDLDRRPRGTGVLVAPQTPGIEAKALTHATGKWDWLAAAAGPGRHVVRLSYGRVDGASAQPRGPETDAELLAAALRDASALLGVQVTGDDVQGWDVVRWRGSLPFAAVGHRARAAEIRKACTAAGGLAVVGGWVAGNGLAAVVADTREQIDQLDVA</sequence>
<dbReference type="NCBIfam" id="TIGR00562">
    <property type="entry name" value="proto_IX_ox"/>
    <property type="match status" value="1"/>
</dbReference>
<keyword evidence="9 12" id="KW-0274">FAD</keyword>
<evidence type="ECO:0000256" key="3">
    <source>
        <dbReference type="ARBA" id="ARBA00002185"/>
    </source>
</evidence>
<keyword evidence="11 12" id="KW-0350">Heme biosynthesis</keyword>
<dbReference type="SUPFAM" id="SSF54373">
    <property type="entry name" value="FAD-linked reductases, C-terminal domain"/>
    <property type="match status" value="1"/>
</dbReference>
<evidence type="ECO:0000256" key="12">
    <source>
        <dbReference type="RuleBase" id="RU364052"/>
    </source>
</evidence>
<keyword evidence="15" id="KW-1185">Reference proteome</keyword>
<evidence type="ECO:0000256" key="8">
    <source>
        <dbReference type="ARBA" id="ARBA00022630"/>
    </source>
</evidence>
<dbReference type="InterPro" id="IPR002937">
    <property type="entry name" value="Amino_oxidase"/>
</dbReference>
<evidence type="ECO:0000313" key="14">
    <source>
        <dbReference type="EMBL" id="GGH93624.1"/>
    </source>
</evidence>
<comment type="subcellular location">
    <subcellularLocation>
        <location evidence="12">Cytoplasm</location>
    </subcellularLocation>
</comment>
<evidence type="ECO:0000256" key="6">
    <source>
        <dbReference type="ARBA" id="ARBA00012402"/>
    </source>
</evidence>
<dbReference type="InterPro" id="IPR050464">
    <property type="entry name" value="Zeta_carotene_desat/Oxidored"/>
</dbReference>
<evidence type="ECO:0000256" key="9">
    <source>
        <dbReference type="ARBA" id="ARBA00022827"/>
    </source>
</evidence>
<keyword evidence="8 12" id="KW-0285">Flavoprotein</keyword>
<dbReference type="EC" id="1.3.3.15" evidence="6 12"/>
<comment type="caution">
    <text evidence="14">The sequence shown here is derived from an EMBL/GenBank/DDBJ whole genome shotgun (WGS) entry which is preliminary data.</text>
</comment>
<name>A0ABQ2AM35_9MICC</name>
<comment type="catalytic activity">
    <reaction evidence="1">
        <text>coproporphyrinogen III + 3 O2 = coproporphyrin III + 3 H2O2</text>
        <dbReference type="Rhea" id="RHEA:43436"/>
        <dbReference type="ChEBI" id="CHEBI:15379"/>
        <dbReference type="ChEBI" id="CHEBI:16240"/>
        <dbReference type="ChEBI" id="CHEBI:57309"/>
        <dbReference type="ChEBI" id="CHEBI:131725"/>
        <dbReference type="EC" id="1.3.3.15"/>
    </reaction>
    <physiologicalReaction direction="left-to-right" evidence="1">
        <dbReference type="Rhea" id="RHEA:43437"/>
    </physiologicalReaction>
</comment>
<protein>
    <recommendedName>
        <fullName evidence="7 12">Coproporphyrinogen III oxidase</fullName>
        <ecNumber evidence="6 12">1.3.3.15</ecNumber>
    </recommendedName>
</protein>
<comment type="function">
    <text evidence="3 12">Involved in coproporphyrin-dependent heme b biosynthesis. Catalyzes the oxidation of coproporphyrinogen III to coproporphyrin III.</text>
</comment>
<evidence type="ECO:0000256" key="2">
    <source>
        <dbReference type="ARBA" id="ARBA00001974"/>
    </source>
</evidence>
<feature type="domain" description="Amine oxidase" evidence="13">
    <location>
        <begin position="18"/>
        <end position="467"/>
    </location>
</feature>
<evidence type="ECO:0000256" key="5">
    <source>
        <dbReference type="ARBA" id="ARBA00008310"/>
    </source>
</evidence>
<evidence type="ECO:0000259" key="13">
    <source>
        <dbReference type="Pfam" id="PF01593"/>
    </source>
</evidence>
<evidence type="ECO:0000256" key="7">
    <source>
        <dbReference type="ARBA" id="ARBA00019046"/>
    </source>
</evidence>
<dbReference type="InterPro" id="IPR004572">
    <property type="entry name" value="Protoporphyrinogen_oxidase"/>
</dbReference>
<evidence type="ECO:0000256" key="4">
    <source>
        <dbReference type="ARBA" id="ARBA00004744"/>
    </source>
</evidence>
<keyword evidence="12" id="KW-0963">Cytoplasm</keyword>
<comment type="similarity">
    <text evidence="5 12">Belongs to the protoporphyrinogen/coproporphyrinogen oxidase family. Coproporphyrinogen III oxidase subfamily.</text>
</comment>
<dbReference type="Proteomes" id="UP000643279">
    <property type="component" value="Unassembled WGS sequence"/>
</dbReference>
<proteinExistence type="inferred from homology"/>
<evidence type="ECO:0000256" key="1">
    <source>
        <dbReference type="ARBA" id="ARBA00001755"/>
    </source>
</evidence>
<dbReference type="PANTHER" id="PTHR42923">
    <property type="entry name" value="PROTOPORPHYRINOGEN OXIDASE"/>
    <property type="match status" value="1"/>
</dbReference>
<accession>A0ABQ2AM35</accession>
<comment type="pathway">
    <text evidence="4 12">Porphyrin-containing compound metabolism; protoheme biosynthesis.</text>
</comment>
<evidence type="ECO:0000256" key="10">
    <source>
        <dbReference type="ARBA" id="ARBA00023002"/>
    </source>
</evidence>